<proteinExistence type="predicted"/>
<dbReference type="Proteomes" id="UP001162483">
    <property type="component" value="Unassembled WGS sequence"/>
</dbReference>
<protein>
    <submittedName>
        <fullName evidence="1">Uncharacterized protein</fullName>
    </submittedName>
</protein>
<dbReference type="EMBL" id="CATNWA010001924">
    <property type="protein sequence ID" value="CAI9541494.1"/>
    <property type="molecule type" value="Genomic_DNA"/>
</dbReference>
<evidence type="ECO:0000313" key="2">
    <source>
        <dbReference type="Proteomes" id="UP001162483"/>
    </source>
</evidence>
<comment type="caution">
    <text evidence="1">The sequence shown here is derived from an EMBL/GenBank/DDBJ whole genome shotgun (WGS) entry which is preliminary data.</text>
</comment>
<reference evidence="1" key="1">
    <citation type="submission" date="2023-05" db="EMBL/GenBank/DDBJ databases">
        <authorList>
            <person name="Stuckert A."/>
        </authorList>
    </citation>
    <scope>NUCLEOTIDE SEQUENCE</scope>
</reference>
<organism evidence="1 2">
    <name type="scientific">Staurois parvus</name>
    <dbReference type="NCBI Taxonomy" id="386267"/>
    <lineage>
        <taxon>Eukaryota</taxon>
        <taxon>Metazoa</taxon>
        <taxon>Chordata</taxon>
        <taxon>Craniata</taxon>
        <taxon>Vertebrata</taxon>
        <taxon>Euteleostomi</taxon>
        <taxon>Amphibia</taxon>
        <taxon>Batrachia</taxon>
        <taxon>Anura</taxon>
        <taxon>Neobatrachia</taxon>
        <taxon>Ranoidea</taxon>
        <taxon>Ranidae</taxon>
        <taxon>Staurois</taxon>
    </lineage>
</organism>
<feature type="non-terminal residue" evidence="1">
    <location>
        <position position="1"/>
    </location>
</feature>
<keyword evidence="2" id="KW-1185">Reference proteome</keyword>
<sequence>ILHFQHTAIAETNSPLSATAHCFVWLFIAEPYKAVCLQCKAHTQRESTQLTL</sequence>
<name>A0ABN9AZK7_9NEOB</name>
<accession>A0ABN9AZK7</accession>
<evidence type="ECO:0000313" key="1">
    <source>
        <dbReference type="EMBL" id="CAI9541494.1"/>
    </source>
</evidence>
<gene>
    <name evidence="1" type="ORF">SPARVUS_LOCUS1930859</name>
</gene>